<comment type="caution">
    <text evidence="2">The sequence shown here is derived from an EMBL/GenBank/DDBJ whole genome shotgun (WGS) entry which is preliminary data.</text>
</comment>
<proteinExistence type="predicted"/>
<dbReference type="Proteomes" id="UP000626109">
    <property type="component" value="Unassembled WGS sequence"/>
</dbReference>
<feature type="compositionally biased region" description="Low complexity" evidence="1">
    <location>
        <begin position="49"/>
        <end position="62"/>
    </location>
</feature>
<gene>
    <name evidence="2" type="ORF">PGLA2088_LOCUS16157</name>
</gene>
<protein>
    <submittedName>
        <fullName evidence="2">Uncharacterized protein</fullName>
    </submittedName>
</protein>
<reference evidence="2" key="1">
    <citation type="submission" date="2021-02" db="EMBL/GenBank/DDBJ databases">
        <authorList>
            <person name="Dougan E. K."/>
            <person name="Rhodes N."/>
            <person name="Thang M."/>
            <person name="Chan C."/>
        </authorList>
    </citation>
    <scope>NUCLEOTIDE SEQUENCE</scope>
</reference>
<dbReference type="AlphaFoldDB" id="A0A813J6A5"/>
<accession>A0A813J6A5</accession>
<sequence>MGCLHHRLALVAALVISSFRPSTLLLVCWMTAVFMSALPNLSEAGLQQQQQQQQQQQHQQQQSAELGEGLQSATRRADRARHAPCEAFGTVFLSLNRFPLKLKQNVEPWPSPELCKLRRGLRHGRSRANCGKPLHSASKTKSALHGKRIWDDSLIGYFEDASLGARVDINVALSKDPQAPGLVVRFWLQKAAMGYALLEVKLSILSLRGIHISEQFRGRGLSKMFIAVWLALCFKLDVLPATAKMDKPLISLGLQQFGFVPTRGTFSLEVSPGVGADSAETVLWSEDLPRLRTKFSKLYLKHQRMVIASERPPRGRTVFVNTAFEAQDLEVIREYTLKVSDGAKLQLDELGLRSYLKKHAARMPNLLANRTESSTEMAGHDFISKVPGRFSRLWAFIRSLGARAGNHLVHFKTWQINSSNADTDAISFIEESRCCRALVMAQATLPRL</sequence>
<evidence type="ECO:0000313" key="3">
    <source>
        <dbReference type="Proteomes" id="UP000626109"/>
    </source>
</evidence>
<feature type="region of interest" description="Disordered" evidence="1">
    <location>
        <begin position="49"/>
        <end position="76"/>
    </location>
</feature>
<evidence type="ECO:0000256" key="1">
    <source>
        <dbReference type="SAM" id="MobiDB-lite"/>
    </source>
</evidence>
<dbReference type="EMBL" id="CAJNNW010020358">
    <property type="protein sequence ID" value="CAE8666119.1"/>
    <property type="molecule type" value="Genomic_DNA"/>
</dbReference>
<organism evidence="2 3">
    <name type="scientific">Polarella glacialis</name>
    <name type="common">Dinoflagellate</name>
    <dbReference type="NCBI Taxonomy" id="89957"/>
    <lineage>
        <taxon>Eukaryota</taxon>
        <taxon>Sar</taxon>
        <taxon>Alveolata</taxon>
        <taxon>Dinophyceae</taxon>
        <taxon>Suessiales</taxon>
        <taxon>Suessiaceae</taxon>
        <taxon>Polarella</taxon>
    </lineage>
</organism>
<name>A0A813J6A5_POLGL</name>
<evidence type="ECO:0000313" key="2">
    <source>
        <dbReference type="EMBL" id="CAE8666119.1"/>
    </source>
</evidence>